<evidence type="ECO:0000313" key="3">
    <source>
        <dbReference type="Proteomes" id="UP000663868"/>
    </source>
</evidence>
<comment type="caution">
    <text evidence="1">The sequence shown here is derived from an EMBL/GenBank/DDBJ whole genome shotgun (WGS) entry which is preliminary data.</text>
</comment>
<name>A0A819EX28_9BILA</name>
<dbReference type="Proteomes" id="UP000663868">
    <property type="component" value="Unassembled WGS sequence"/>
</dbReference>
<evidence type="ECO:0000313" key="2">
    <source>
        <dbReference type="EMBL" id="CAF4185030.1"/>
    </source>
</evidence>
<sequence>MKANMDPDSDIDDLKQNIFDTINTERYQTTYNGQPLKPSTKVPQNTTDDMPIIFTKIPKSEQRTWRRLTCGLIKPDPPKSQLQEFVASDECEQPQEFAAPSTFKKLNCNGRPCAKCHKCRDWHFTGDQDTWNWVCNYKNWKEKDTNRWHGNGYMLFTYSDGDWKFFTKHDASCKLFTKRDDATCDHDDLLSVRNGLRTLSAHVCLCEKH</sequence>
<reference evidence="1" key="1">
    <citation type="submission" date="2021-02" db="EMBL/GenBank/DDBJ databases">
        <authorList>
            <person name="Nowell W R."/>
        </authorList>
    </citation>
    <scope>NUCLEOTIDE SEQUENCE</scope>
</reference>
<organism evidence="1 3">
    <name type="scientific">Adineta steineri</name>
    <dbReference type="NCBI Taxonomy" id="433720"/>
    <lineage>
        <taxon>Eukaryota</taxon>
        <taxon>Metazoa</taxon>
        <taxon>Spiralia</taxon>
        <taxon>Gnathifera</taxon>
        <taxon>Rotifera</taxon>
        <taxon>Eurotatoria</taxon>
        <taxon>Bdelloidea</taxon>
        <taxon>Adinetida</taxon>
        <taxon>Adinetidae</taxon>
        <taxon>Adineta</taxon>
    </lineage>
</organism>
<gene>
    <name evidence="1" type="ORF">KXQ929_LOCUS20479</name>
    <name evidence="2" type="ORF">OKA104_LOCUS40102</name>
</gene>
<evidence type="ECO:0000313" key="1">
    <source>
        <dbReference type="EMBL" id="CAF3857884.1"/>
    </source>
</evidence>
<dbReference type="EMBL" id="CAJOBB010001442">
    <property type="protein sequence ID" value="CAF3857884.1"/>
    <property type="molecule type" value="Genomic_DNA"/>
</dbReference>
<dbReference type="Proteomes" id="UP000663881">
    <property type="component" value="Unassembled WGS sequence"/>
</dbReference>
<dbReference type="AlphaFoldDB" id="A0A819EX28"/>
<accession>A0A819EX28</accession>
<protein>
    <submittedName>
        <fullName evidence="1">Uncharacterized protein</fullName>
    </submittedName>
</protein>
<dbReference type="EMBL" id="CAJOAY010008353">
    <property type="protein sequence ID" value="CAF4185030.1"/>
    <property type="molecule type" value="Genomic_DNA"/>
</dbReference>
<proteinExistence type="predicted"/>